<evidence type="ECO:0000256" key="12">
    <source>
        <dbReference type="ARBA" id="ARBA00022777"/>
    </source>
</evidence>
<sequence>MLLKLVILTLGTLAAAEDLNFTFNGFQSANLYLDDIAGVTPNGLLRLTNETKQNQGHGFYPNSITFKNSSNDTVFSFSTTFVFATRSEYADLSGHGIAFVVAPTQGLPSALPNQYLGLFNKSNTGNDTNHVFAVELDTIPGKEFNDINDNHVGIDINGLHSKKAAPAAYYDPNNGRFQNLTLISGQPMKVWVEYDGANKQIDVTLAPINVDKPHTPLLSLNLDLSPILNETMHVGFSSSTRSVLTSHYVLG</sequence>
<protein>
    <recommendedName>
        <fullName evidence="5">non-specific serine/threonine protein kinase</fullName>
        <ecNumber evidence="5">2.7.11.1</ecNumber>
    </recommendedName>
</protein>
<comment type="subcellular location">
    <subcellularLocation>
        <location evidence="1">Membrane</location>
        <topology evidence="1">Single-pass type I membrane protein</topology>
    </subcellularLocation>
</comment>
<dbReference type="EC" id="2.7.11.1" evidence="5"/>
<dbReference type="FunFam" id="2.60.120.200:FF:000051">
    <property type="entry name" value="L-type lectin-domain containing receptor kinase V.9"/>
    <property type="match status" value="1"/>
</dbReference>
<dbReference type="SUPFAM" id="SSF49899">
    <property type="entry name" value="Concanavalin A-like lectins/glucanases"/>
    <property type="match status" value="1"/>
</dbReference>
<dbReference type="GO" id="GO:0016020">
    <property type="term" value="C:membrane"/>
    <property type="evidence" value="ECO:0007669"/>
    <property type="project" value="UniProtKB-SubCell"/>
</dbReference>
<comment type="similarity">
    <text evidence="3">In the N-terminal section; belongs to the leguminous lectin family.</text>
</comment>
<evidence type="ECO:0000256" key="4">
    <source>
        <dbReference type="ARBA" id="ARBA00010217"/>
    </source>
</evidence>
<keyword evidence="12" id="KW-0418">Kinase</keyword>
<dbReference type="PANTHER" id="PTHR32401:SF50">
    <property type="entry name" value="OS07G0133000 PROTEIN"/>
    <property type="match status" value="1"/>
</dbReference>
<evidence type="ECO:0000256" key="16">
    <source>
        <dbReference type="ARBA" id="ARBA00023170"/>
    </source>
</evidence>
<evidence type="ECO:0000256" key="8">
    <source>
        <dbReference type="ARBA" id="ARBA00022692"/>
    </source>
</evidence>
<evidence type="ECO:0000256" key="9">
    <source>
        <dbReference type="ARBA" id="ARBA00022729"/>
    </source>
</evidence>
<evidence type="ECO:0000256" key="2">
    <source>
        <dbReference type="ARBA" id="ARBA00007606"/>
    </source>
</evidence>
<evidence type="ECO:0000256" key="14">
    <source>
        <dbReference type="ARBA" id="ARBA00022989"/>
    </source>
</evidence>
<dbReference type="EMBL" id="VIEB01000074">
    <property type="protein sequence ID" value="TQE08218.1"/>
    <property type="molecule type" value="Genomic_DNA"/>
</dbReference>
<evidence type="ECO:0000256" key="5">
    <source>
        <dbReference type="ARBA" id="ARBA00012513"/>
    </source>
</evidence>
<evidence type="ECO:0000256" key="10">
    <source>
        <dbReference type="ARBA" id="ARBA00022734"/>
    </source>
</evidence>
<evidence type="ECO:0000313" key="21">
    <source>
        <dbReference type="Proteomes" id="UP000315295"/>
    </source>
</evidence>
<dbReference type="PANTHER" id="PTHR32401">
    <property type="entry name" value="CONCANAVALIN A-LIKE LECTIN FAMILY PROTEIN"/>
    <property type="match status" value="1"/>
</dbReference>
<dbReference type="STRING" id="106549.A0A540NB10"/>
<dbReference type="InterPro" id="IPR050258">
    <property type="entry name" value="Leguminous_Lectin"/>
</dbReference>
<proteinExistence type="inferred from homology"/>
<keyword evidence="8" id="KW-0812">Transmembrane</keyword>
<dbReference type="GO" id="GO:0005524">
    <property type="term" value="F:ATP binding"/>
    <property type="evidence" value="ECO:0007669"/>
    <property type="project" value="UniProtKB-KW"/>
</dbReference>
<gene>
    <name evidence="20" type="ORF">C1H46_006185</name>
</gene>
<comment type="similarity">
    <text evidence="4">In the C-terminal section; belongs to the protein kinase superfamily. Ser/Thr protein kinase family.</text>
</comment>
<reference evidence="20 21" key="1">
    <citation type="journal article" date="2019" name="G3 (Bethesda)">
        <title>Sequencing of a Wild Apple (Malus baccata) Genome Unravels the Differences Between Cultivated and Wild Apple Species Regarding Disease Resistance and Cold Tolerance.</title>
        <authorList>
            <person name="Chen X."/>
        </authorList>
    </citation>
    <scope>NUCLEOTIDE SEQUENCE [LARGE SCALE GENOMIC DNA]</scope>
    <source>
        <strain evidence="21">cv. Shandingzi</strain>
        <tissue evidence="20">Leaves</tissue>
    </source>
</reference>
<keyword evidence="7" id="KW-0808">Transferase</keyword>
<evidence type="ECO:0000256" key="7">
    <source>
        <dbReference type="ARBA" id="ARBA00022679"/>
    </source>
</evidence>
<dbReference type="AlphaFoldDB" id="A0A540NB10"/>
<dbReference type="InterPro" id="IPR013320">
    <property type="entry name" value="ConA-like_dom_sf"/>
</dbReference>
<dbReference type="CDD" id="cd06899">
    <property type="entry name" value="lectin_legume_LecRK_Arcelin_ConA"/>
    <property type="match status" value="1"/>
</dbReference>
<comment type="caution">
    <text evidence="20">The sequence shown here is derived from an EMBL/GenBank/DDBJ whole genome shotgun (WGS) entry which is preliminary data.</text>
</comment>
<feature type="chain" id="PRO_5021904986" description="non-specific serine/threonine protein kinase" evidence="18">
    <location>
        <begin position="17"/>
        <end position="251"/>
    </location>
</feature>
<evidence type="ECO:0000256" key="1">
    <source>
        <dbReference type="ARBA" id="ARBA00004479"/>
    </source>
</evidence>
<feature type="domain" description="Legume lectin" evidence="19">
    <location>
        <begin position="19"/>
        <end position="251"/>
    </location>
</feature>
<keyword evidence="15" id="KW-0472">Membrane</keyword>
<dbReference type="Pfam" id="PF00139">
    <property type="entry name" value="Lectin_legB"/>
    <property type="match status" value="1"/>
</dbReference>
<evidence type="ECO:0000256" key="18">
    <source>
        <dbReference type="SAM" id="SignalP"/>
    </source>
</evidence>
<dbReference type="Proteomes" id="UP000315295">
    <property type="component" value="Unassembled WGS sequence"/>
</dbReference>
<dbReference type="GO" id="GO:0030246">
    <property type="term" value="F:carbohydrate binding"/>
    <property type="evidence" value="ECO:0007669"/>
    <property type="project" value="UniProtKB-KW"/>
</dbReference>
<keyword evidence="6" id="KW-0723">Serine/threonine-protein kinase</keyword>
<evidence type="ECO:0000256" key="11">
    <source>
        <dbReference type="ARBA" id="ARBA00022741"/>
    </source>
</evidence>
<evidence type="ECO:0000256" key="3">
    <source>
        <dbReference type="ARBA" id="ARBA00008536"/>
    </source>
</evidence>
<evidence type="ECO:0000256" key="6">
    <source>
        <dbReference type="ARBA" id="ARBA00022527"/>
    </source>
</evidence>
<dbReference type="Gene3D" id="2.60.120.200">
    <property type="match status" value="1"/>
</dbReference>
<evidence type="ECO:0000256" key="13">
    <source>
        <dbReference type="ARBA" id="ARBA00022840"/>
    </source>
</evidence>
<keyword evidence="11" id="KW-0547">Nucleotide-binding</keyword>
<comment type="similarity">
    <text evidence="2">Belongs to the leguminous lectin family.</text>
</comment>
<dbReference type="InterPro" id="IPR001220">
    <property type="entry name" value="Legume_lectin_dom"/>
</dbReference>
<dbReference type="GO" id="GO:0004674">
    <property type="term" value="F:protein serine/threonine kinase activity"/>
    <property type="evidence" value="ECO:0007669"/>
    <property type="project" value="UniProtKB-KW"/>
</dbReference>
<evidence type="ECO:0000259" key="19">
    <source>
        <dbReference type="Pfam" id="PF00139"/>
    </source>
</evidence>
<keyword evidence="21" id="KW-1185">Reference proteome</keyword>
<evidence type="ECO:0000256" key="17">
    <source>
        <dbReference type="ARBA" id="ARBA00023180"/>
    </source>
</evidence>
<keyword evidence="13" id="KW-0067">ATP-binding</keyword>
<keyword evidence="17" id="KW-0325">Glycoprotein</keyword>
<keyword evidence="14" id="KW-1133">Transmembrane helix</keyword>
<keyword evidence="9 18" id="KW-0732">Signal</keyword>
<keyword evidence="16" id="KW-0675">Receptor</keyword>
<feature type="signal peptide" evidence="18">
    <location>
        <begin position="1"/>
        <end position="16"/>
    </location>
</feature>
<keyword evidence="10" id="KW-0430">Lectin</keyword>
<name>A0A540NB10_MALBA</name>
<accession>A0A540NB10</accession>
<evidence type="ECO:0000313" key="20">
    <source>
        <dbReference type="EMBL" id="TQE08218.1"/>
    </source>
</evidence>
<organism evidence="20 21">
    <name type="scientific">Malus baccata</name>
    <name type="common">Siberian crab apple</name>
    <name type="synonym">Pyrus baccata</name>
    <dbReference type="NCBI Taxonomy" id="106549"/>
    <lineage>
        <taxon>Eukaryota</taxon>
        <taxon>Viridiplantae</taxon>
        <taxon>Streptophyta</taxon>
        <taxon>Embryophyta</taxon>
        <taxon>Tracheophyta</taxon>
        <taxon>Spermatophyta</taxon>
        <taxon>Magnoliopsida</taxon>
        <taxon>eudicotyledons</taxon>
        <taxon>Gunneridae</taxon>
        <taxon>Pentapetalae</taxon>
        <taxon>rosids</taxon>
        <taxon>fabids</taxon>
        <taxon>Rosales</taxon>
        <taxon>Rosaceae</taxon>
        <taxon>Amygdaloideae</taxon>
        <taxon>Maleae</taxon>
        <taxon>Malus</taxon>
    </lineage>
</organism>
<evidence type="ECO:0000256" key="15">
    <source>
        <dbReference type="ARBA" id="ARBA00023136"/>
    </source>
</evidence>